<dbReference type="EMBL" id="HG316464">
    <property type="protein sequence ID" value="CDF91465.1"/>
    <property type="molecule type" value="Genomic_DNA"/>
</dbReference>
<organism evidence="2 3">
    <name type="scientific">Zygosaccharomyces bailii (strain CLIB 213 / ATCC 58445 / CBS 680 / BCRC 21525 / NBRC 1098 / NCYC 1416 / NRRL Y-2227)</name>
    <dbReference type="NCBI Taxonomy" id="1333698"/>
    <lineage>
        <taxon>Eukaryota</taxon>
        <taxon>Fungi</taxon>
        <taxon>Dikarya</taxon>
        <taxon>Ascomycota</taxon>
        <taxon>Saccharomycotina</taxon>
        <taxon>Saccharomycetes</taxon>
        <taxon>Saccharomycetales</taxon>
        <taxon>Saccharomycetaceae</taxon>
        <taxon>Zygosaccharomyces</taxon>
    </lineage>
</organism>
<feature type="transmembrane region" description="Helical" evidence="1">
    <location>
        <begin position="304"/>
        <end position="331"/>
    </location>
</feature>
<sequence length="358" mass="40080">MLVFKRFIVWTILFSITATQFLLYLPNFSCIVSTGVPLCMAQFNFSIVGTSVITRDFIDSIREFLRLISYLALDMKWSGATNPKIYSEKNLVDTFDADNLYKVNFFGYCKKNGNNRAYCVQNADSGMDVLGVLVRDVGIQLAKLSSSPANNTKVLGDSLMLTYHLTLSSLRKFLRGDRRNSNAFSKILLGADDTNTDNERASQYGKGVEIAYALKIFNKVLFYVQVCEIASSFLCLATVIGFGLVLTFGKRHRSLPFLLKTISSILIIGATLTLLGSTFYFFSLKLLEPSHDHSQNSDWALLEVTIGSGFIICCARYLLQLFFLPIAFLTANHYSVRKNSKHDLEESSSNSLAKSEIM</sequence>
<gene>
    <name evidence="2" type="ORF">BN860_03466g</name>
</gene>
<evidence type="ECO:0000313" key="2">
    <source>
        <dbReference type="EMBL" id="CDF91465.1"/>
    </source>
</evidence>
<keyword evidence="1" id="KW-0472">Membrane</keyword>
<name>A0A8J2T9F7_ZYGB2</name>
<dbReference type="OrthoDB" id="4073891at2759"/>
<protein>
    <submittedName>
        <fullName evidence="2">ZYBA0S11-03466g1_1</fullName>
    </submittedName>
</protein>
<feature type="transmembrane region" description="Helical" evidence="1">
    <location>
        <begin position="229"/>
        <end position="249"/>
    </location>
</feature>
<evidence type="ECO:0000313" key="3">
    <source>
        <dbReference type="Proteomes" id="UP000019375"/>
    </source>
</evidence>
<evidence type="ECO:0000256" key="1">
    <source>
        <dbReference type="SAM" id="Phobius"/>
    </source>
</evidence>
<keyword evidence="3" id="KW-1185">Reference proteome</keyword>
<keyword evidence="1" id="KW-1133">Transmembrane helix</keyword>
<dbReference type="AlphaFoldDB" id="A0A8J2T9F7"/>
<dbReference type="Proteomes" id="UP000019375">
    <property type="component" value="Unassembled WGS sequence"/>
</dbReference>
<feature type="transmembrane region" description="Helical" evidence="1">
    <location>
        <begin position="7"/>
        <end position="25"/>
    </location>
</feature>
<accession>A0A8J2T9F7</accession>
<reference evidence="3" key="1">
    <citation type="journal article" date="2013" name="Genome Announc.">
        <title>Genome sequence of the food spoilage yeast Zygosaccharomyces bailii CLIB 213(T).</title>
        <authorList>
            <person name="Galeote V."/>
            <person name="Bigey F."/>
            <person name="Devillers H."/>
            <person name="Neuveglise C."/>
            <person name="Dequin S."/>
        </authorList>
    </citation>
    <scope>NUCLEOTIDE SEQUENCE [LARGE SCALE GENOMIC DNA]</scope>
    <source>
        <strain evidence="3">CLIB 213 / ATCC 58445 / CBS 680 / CCRC 21525 / NBRC 1098 / NCYC 1416 / NRRL Y-2227</strain>
    </source>
</reference>
<proteinExistence type="predicted"/>
<keyword evidence="1" id="KW-0812">Transmembrane</keyword>
<feature type="transmembrane region" description="Helical" evidence="1">
    <location>
        <begin position="261"/>
        <end position="284"/>
    </location>
</feature>